<dbReference type="SMART" id="SM00664">
    <property type="entry name" value="DoH"/>
    <property type="match status" value="1"/>
</dbReference>
<dbReference type="GO" id="GO:0004500">
    <property type="term" value="F:dopamine beta-monooxygenase activity"/>
    <property type="evidence" value="ECO:0007669"/>
    <property type="project" value="InterPro"/>
</dbReference>
<feature type="region of interest" description="Disordered" evidence="3">
    <location>
        <begin position="596"/>
        <end position="634"/>
    </location>
</feature>
<dbReference type="SUPFAM" id="SSF82895">
    <property type="entry name" value="TSP-1 type 1 repeat"/>
    <property type="match status" value="1"/>
</dbReference>
<dbReference type="SMART" id="SM00042">
    <property type="entry name" value="CUB"/>
    <property type="match status" value="1"/>
</dbReference>
<dbReference type="InterPro" id="IPR000859">
    <property type="entry name" value="CUB_dom"/>
</dbReference>
<dbReference type="Gene3D" id="2.60.120.290">
    <property type="entry name" value="Spermadhesin, CUB domain"/>
    <property type="match status" value="1"/>
</dbReference>
<keyword evidence="7" id="KW-0560">Oxidoreductase</keyword>
<evidence type="ECO:0000313" key="7">
    <source>
        <dbReference type="EMBL" id="PFX21855.1"/>
    </source>
</evidence>
<dbReference type="InterPro" id="IPR035914">
    <property type="entry name" value="Sperma_CUB_dom_sf"/>
</dbReference>
<dbReference type="OrthoDB" id="19261at2759"/>
<dbReference type="Gene3D" id="2.20.100.10">
    <property type="entry name" value="Thrombospondin type-1 (TSP1) repeat"/>
    <property type="match status" value="1"/>
</dbReference>
<feature type="signal peptide" evidence="4">
    <location>
        <begin position="1"/>
        <end position="19"/>
    </location>
</feature>
<dbReference type="InterPro" id="IPR000884">
    <property type="entry name" value="TSP1_rpt"/>
</dbReference>
<dbReference type="GO" id="GO:0005507">
    <property type="term" value="F:copper ion binding"/>
    <property type="evidence" value="ECO:0007669"/>
    <property type="project" value="TreeGrafter"/>
</dbReference>
<proteinExistence type="predicted"/>
<dbReference type="GO" id="GO:0030667">
    <property type="term" value="C:secretory granule membrane"/>
    <property type="evidence" value="ECO:0007669"/>
    <property type="project" value="TreeGrafter"/>
</dbReference>
<keyword evidence="7" id="KW-0503">Monooxygenase</keyword>
<dbReference type="Pfam" id="PF00090">
    <property type="entry name" value="TSP_1"/>
    <property type="match status" value="1"/>
</dbReference>
<dbReference type="SMART" id="SM00209">
    <property type="entry name" value="TSP1"/>
    <property type="match status" value="1"/>
</dbReference>
<name>A0A2B4S033_STYPI</name>
<dbReference type="AlphaFoldDB" id="A0A2B4S033"/>
<evidence type="ECO:0000256" key="2">
    <source>
        <dbReference type="PROSITE-ProRule" id="PRU00059"/>
    </source>
</evidence>
<dbReference type="InterPro" id="IPR000945">
    <property type="entry name" value="DBH-like"/>
</dbReference>
<dbReference type="GO" id="GO:0042421">
    <property type="term" value="P:norepinephrine biosynthetic process"/>
    <property type="evidence" value="ECO:0007669"/>
    <property type="project" value="TreeGrafter"/>
</dbReference>
<protein>
    <submittedName>
        <fullName evidence="7">DBH-like monooxygenase protein 1</fullName>
    </submittedName>
</protein>
<keyword evidence="1" id="KW-1015">Disulfide bond</keyword>
<feature type="region of interest" description="Disordered" evidence="3">
    <location>
        <begin position="222"/>
        <end position="243"/>
    </location>
</feature>
<feature type="chain" id="PRO_5012676668" evidence="4">
    <location>
        <begin position="20"/>
        <end position="722"/>
    </location>
</feature>
<dbReference type="GO" id="GO:0005615">
    <property type="term" value="C:extracellular space"/>
    <property type="evidence" value="ECO:0007669"/>
    <property type="project" value="TreeGrafter"/>
</dbReference>
<accession>A0A2B4S033</accession>
<evidence type="ECO:0000256" key="4">
    <source>
        <dbReference type="SAM" id="SignalP"/>
    </source>
</evidence>
<gene>
    <name evidence="7" type="primary">Moxd1</name>
    <name evidence="7" type="ORF">AWC38_SpisGene13655</name>
</gene>
<reference evidence="8" key="1">
    <citation type="journal article" date="2017" name="bioRxiv">
        <title>Comparative analysis of the genomes of Stylophora pistillata and Acropora digitifera provides evidence for extensive differences between species of corals.</title>
        <authorList>
            <person name="Voolstra C.R."/>
            <person name="Li Y."/>
            <person name="Liew Y.J."/>
            <person name="Baumgarten S."/>
            <person name="Zoccola D."/>
            <person name="Flot J.-F."/>
            <person name="Tambutte S."/>
            <person name="Allemand D."/>
            <person name="Aranda M."/>
        </authorList>
    </citation>
    <scope>NUCLEOTIDE SEQUENCE [LARGE SCALE GENOMIC DNA]</scope>
</reference>
<dbReference type="PROSITE" id="PS50836">
    <property type="entry name" value="DOMON"/>
    <property type="match status" value="1"/>
</dbReference>
<feature type="region of interest" description="Disordered" evidence="3">
    <location>
        <begin position="168"/>
        <end position="196"/>
    </location>
</feature>
<dbReference type="PANTHER" id="PTHR10157">
    <property type="entry name" value="DOPAMINE BETA HYDROXYLASE RELATED"/>
    <property type="match status" value="1"/>
</dbReference>
<evidence type="ECO:0000259" key="5">
    <source>
        <dbReference type="PROSITE" id="PS01180"/>
    </source>
</evidence>
<feature type="compositionally biased region" description="Low complexity" evidence="3">
    <location>
        <begin position="608"/>
        <end position="621"/>
    </location>
</feature>
<dbReference type="EMBL" id="LSMT01000260">
    <property type="protein sequence ID" value="PFX21855.1"/>
    <property type="molecule type" value="Genomic_DNA"/>
</dbReference>
<evidence type="ECO:0000256" key="3">
    <source>
        <dbReference type="SAM" id="MobiDB-lite"/>
    </source>
</evidence>
<dbReference type="SUPFAM" id="SSF49854">
    <property type="entry name" value="Spermadhesin, CUB domain"/>
    <property type="match status" value="1"/>
</dbReference>
<sequence length="722" mass="79678">MKFVAVIFVLAFFVQDNEAWLWRRRGRRTLPSCSPRNCQVSAWSQWSSCPCGSSGTRTRTRRIILPAACGGTCFSHRLESQFCKRDCQNSGTPTRNGCLCPPGYLGTCCKIVGRETVQRLHMGYTEKFYRSVAGDLVPPVHFANNANILTSFHYTAVPLTTKGEMQTTTATNRTPLPKLSTAKPRSRLTPPETSATVAPISTAIRTRQTTTRMEQLHPPVSTAQLPQSNATSRITPATPTTRSTAESSAISLTKAPPMHFANFLSFNNGDYNVSWIYNRETDRLHFMVEVMATGWVGFGFAPRAPTGMQGYDVAVGGVLYGMSYLQDYLTIGRRQPQVDIQQDWVLTYANEENGKTTLQFYRRRDTRDPVGDVRIQQGAPIFIIWAYHIMIDAQSGLLTFHGVRSRGFTNVLLIPAIMPTATRPTGFPPTTLQPTPFSAFGGMNATQPPSTGFPPTTLQPTPFSAFGGMNATQPPSTGCGGTLNSTSGTFATPGYPLSYFNNLNCLWTLRIPTDSVLILQFERFNTEQCCDFVELTVSTGRLARLSGSRNGFNVTVRGDRSQFLYITLTTDGSVVRPGFLARYNLIFAFPSATLQPTPSSASGVVNATSSPSPQVTTQPPFTAQPPSNSPSATLPTEVRRVLSDLLISLARIILRLQGLIRGQITNEAFENFRNDTLQILQQVEMQLERPSNRHLGKRAIHELPDPEELAQIMDEIQRRLLG</sequence>
<evidence type="ECO:0000259" key="6">
    <source>
        <dbReference type="PROSITE" id="PS50836"/>
    </source>
</evidence>
<comment type="caution">
    <text evidence="7">The sequence shown here is derived from an EMBL/GenBank/DDBJ whole genome shotgun (WGS) entry which is preliminary data.</text>
</comment>
<dbReference type="PANTHER" id="PTHR10157:SF23">
    <property type="entry name" value="MOXD1 HOMOLOG 1"/>
    <property type="match status" value="1"/>
</dbReference>
<feature type="compositionally biased region" description="Polar residues" evidence="3">
    <location>
        <begin position="624"/>
        <end position="634"/>
    </location>
</feature>
<feature type="domain" description="DOMON" evidence="6">
    <location>
        <begin position="269"/>
        <end position="388"/>
    </location>
</feature>
<dbReference type="Pfam" id="PF00431">
    <property type="entry name" value="CUB"/>
    <property type="match status" value="1"/>
</dbReference>
<comment type="caution">
    <text evidence="2">Lacks conserved residue(s) required for the propagation of feature annotation.</text>
</comment>
<dbReference type="Pfam" id="PF03351">
    <property type="entry name" value="DOMON"/>
    <property type="match status" value="1"/>
</dbReference>
<evidence type="ECO:0000256" key="1">
    <source>
        <dbReference type="ARBA" id="ARBA00023157"/>
    </source>
</evidence>
<dbReference type="PROSITE" id="PS01180">
    <property type="entry name" value="CUB"/>
    <property type="match status" value="1"/>
</dbReference>
<organism evidence="7 8">
    <name type="scientific">Stylophora pistillata</name>
    <name type="common">Smooth cauliflower coral</name>
    <dbReference type="NCBI Taxonomy" id="50429"/>
    <lineage>
        <taxon>Eukaryota</taxon>
        <taxon>Metazoa</taxon>
        <taxon>Cnidaria</taxon>
        <taxon>Anthozoa</taxon>
        <taxon>Hexacorallia</taxon>
        <taxon>Scleractinia</taxon>
        <taxon>Astrocoeniina</taxon>
        <taxon>Pocilloporidae</taxon>
        <taxon>Stylophora</taxon>
    </lineage>
</organism>
<dbReference type="Proteomes" id="UP000225706">
    <property type="component" value="Unassembled WGS sequence"/>
</dbReference>
<dbReference type="CDD" id="cd09631">
    <property type="entry name" value="DOMON_DOH"/>
    <property type="match status" value="1"/>
</dbReference>
<dbReference type="InterPro" id="IPR045266">
    <property type="entry name" value="DOH_DOMON"/>
</dbReference>
<dbReference type="CDD" id="cd00041">
    <property type="entry name" value="CUB"/>
    <property type="match status" value="1"/>
</dbReference>
<feature type="domain" description="CUB" evidence="5">
    <location>
        <begin position="479"/>
        <end position="586"/>
    </location>
</feature>
<feature type="compositionally biased region" description="Polar residues" evidence="3">
    <location>
        <begin position="596"/>
        <end position="607"/>
    </location>
</feature>
<dbReference type="PROSITE" id="PS50092">
    <property type="entry name" value="TSP1"/>
    <property type="match status" value="1"/>
</dbReference>
<evidence type="ECO:0000313" key="8">
    <source>
        <dbReference type="Proteomes" id="UP000225706"/>
    </source>
</evidence>
<keyword evidence="4" id="KW-0732">Signal</keyword>
<keyword evidence="8" id="KW-1185">Reference proteome</keyword>
<dbReference type="InterPro" id="IPR005018">
    <property type="entry name" value="DOMON_domain"/>
</dbReference>
<dbReference type="GO" id="GO:0006589">
    <property type="term" value="P:octopamine biosynthetic process"/>
    <property type="evidence" value="ECO:0007669"/>
    <property type="project" value="TreeGrafter"/>
</dbReference>
<dbReference type="GO" id="GO:0042420">
    <property type="term" value="P:dopamine catabolic process"/>
    <property type="evidence" value="ECO:0007669"/>
    <property type="project" value="TreeGrafter"/>
</dbReference>
<dbReference type="InterPro" id="IPR036383">
    <property type="entry name" value="TSP1_rpt_sf"/>
</dbReference>